<organism evidence="2 3">
    <name type="scientific">Deinococcus multiflagellatus</name>
    <dbReference type="NCBI Taxonomy" id="1656887"/>
    <lineage>
        <taxon>Bacteria</taxon>
        <taxon>Thermotogati</taxon>
        <taxon>Deinococcota</taxon>
        <taxon>Deinococci</taxon>
        <taxon>Deinococcales</taxon>
        <taxon>Deinococcaceae</taxon>
        <taxon>Deinococcus</taxon>
    </lineage>
</organism>
<evidence type="ECO:0000256" key="1">
    <source>
        <dbReference type="SAM" id="Phobius"/>
    </source>
</evidence>
<dbReference type="EMBL" id="JBHSWB010000001">
    <property type="protein sequence ID" value="MFC6660540.1"/>
    <property type="molecule type" value="Genomic_DNA"/>
</dbReference>
<evidence type="ECO:0000313" key="3">
    <source>
        <dbReference type="Proteomes" id="UP001596317"/>
    </source>
</evidence>
<dbReference type="Proteomes" id="UP001596317">
    <property type="component" value="Unassembled WGS sequence"/>
</dbReference>
<keyword evidence="1" id="KW-0812">Transmembrane</keyword>
<keyword evidence="1" id="KW-1133">Transmembrane helix</keyword>
<accession>A0ABW1ZI20</accession>
<comment type="caution">
    <text evidence="2">The sequence shown here is derived from an EMBL/GenBank/DDBJ whole genome shotgun (WGS) entry which is preliminary data.</text>
</comment>
<feature type="transmembrane region" description="Helical" evidence="1">
    <location>
        <begin position="77"/>
        <end position="98"/>
    </location>
</feature>
<evidence type="ECO:0008006" key="4">
    <source>
        <dbReference type="Google" id="ProtNLM"/>
    </source>
</evidence>
<evidence type="ECO:0000313" key="2">
    <source>
        <dbReference type="EMBL" id="MFC6660540.1"/>
    </source>
</evidence>
<feature type="transmembrane region" description="Helical" evidence="1">
    <location>
        <begin position="110"/>
        <end position="133"/>
    </location>
</feature>
<gene>
    <name evidence="2" type="ORF">ACFP90_09355</name>
</gene>
<keyword evidence="1" id="KW-0472">Membrane</keyword>
<protein>
    <recommendedName>
        <fullName evidence="4">ABC transmembrane type-1 domain-containing protein</fullName>
    </recommendedName>
</protein>
<reference evidence="3" key="1">
    <citation type="journal article" date="2019" name="Int. J. Syst. Evol. Microbiol.">
        <title>The Global Catalogue of Microorganisms (GCM) 10K type strain sequencing project: providing services to taxonomists for standard genome sequencing and annotation.</title>
        <authorList>
            <consortium name="The Broad Institute Genomics Platform"/>
            <consortium name="The Broad Institute Genome Sequencing Center for Infectious Disease"/>
            <person name="Wu L."/>
            <person name="Ma J."/>
        </authorList>
    </citation>
    <scope>NUCLEOTIDE SEQUENCE [LARGE SCALE GENOMIC DNA]</scope>
    <source>
        <strain evidence="3">CCUG 63830</strain>
    </source>
</reference>
<proteinExistence type="predicted"/>
<sequence>MAAAPLVLLALLAPRQECEVRTLVPLAAPQVAQTGAEVPFAVPPLRPGHPAAPLGTDRFGRDPRCLAPRALGRSLGLAAGTVLLGLLPGLLLGLWHGWVRLRLPPEVPTLLVLVLLLGRSSFRAVLVLGAALLTARLVGAQVAALRREPFMDGARALGAAPGMCGAPTCGRTCATGPPLWSPRCWAACFCG</sequence>
<dbReference type="RefSeq" id="WP_380055615.1">
    <property type="nucleotide sequence ID" value="NZ_JBHSWB010000001.1"/>
</dbReference>
<keyword evidence="3" id="KW-1185">Reference proteome</keyword>
<name>A0ABW1ZI20_9DEIO</name>